<dbReference type="InParanoid" id="A0A7N4NHI2"/>
<dbReference type="Ensembl" id="ENSSHAT00000039832.1">
    <property type="protein sequence ID" value="ENSSHAP00000023424.1"/>
    <property type="gene ID" value="ENSSHAG00000022933.1"/>
</dbReference>
<accession>A0A7N4NHI2</accession>
<sequence length="17" mass="1952">YYTILTFGKGTHLEVLP</sequence>
<dbReference type="Proteomes" id="UP000007648">
    <property type="component" value="Unassembled WGS sequence"/>
</dbReference>
<reference evidence="1" key="3">
    <citation type="submission" date="2025-09" db="UniProtKB">
        <authorList>
            <consortium name="Ensembl"/>
        </authorList>
    </citation>
    <scope>IDENTIFICATION</scope>
</reference>
<reference evidence="1 2" key="1">
    <citation type="journal article" date="2011" name="Proc. Natl. Acad. Sci. U.S.A.">
        <title>Genetic diversity and population structure of the endangered marsupial Sarcophilus harrisii (Tasmanian devil).</title>
        <authorList>
            <person name="Miller W."/>
            <person name="Hayes V.M."/>
            <person name="Ratan A."/>
            <person name="Petersen D.C."/>
            <person name="Wittekindt N.E."/>
            <person name="Miller J."/>
            <person name="Walenz B."/>
            <person name="Knight J."/>
            <person name="Qi J."/>
            <person name="Zhao F."/>
            <person name="Wang Q."/>
            <person name="Bedoya-Reina O.C."/>
            <person name="Katiyar N."/>
            <person name="Tomsho L.P."/>
            <person name="Kasson L.M."/>
            <person name="Hardie R.A."/>
            <person name="Woodbridge P."/>
            <person name="Tindall E.A."/>
            <person name="Bertelsen M.F."/>
            <person name="Dixon D."/>
            <person name="Pyecroft S."/>
            <person name="Helgen K.M."/>
            <person name="Lesk A.M."/>
            <person name="Pringle T.H."/>
            <person name="Patterson N."/>
            <person name="Zhang Y."/>
            <person name="Kreiss A."/>
            <person name="Woods G.M."/>
            <person name="Jones M.E."/>
            <person name="Schuster S.C."/>
        </authorList>
    </citation>
    <scope>NUCLEOTIDE SEQUENCE [LARGE SCALE GENOMIC DNA]</scope>
</reference>
<protein>
    <submittedName>
        <fullName evidence="1">Uncharacterized protein</fullName>
    </submittedName>
</protein>
<keyword evidence="2" id="KW-1185">Reference proteome</keyword>
<dbReference type="AlphaFoldDB" id="A0A7N4NHI2"/>
<evidence type="ECO:0000313" key="2">
    <source>
        <dbReference type="Proteomes" id="UP000007648"/>
    </source>
</evidence>
<name>A0A7N4NHI2_SARHA</name>
<proteinExistence type="predicted"/>
<reference evidence="1" key="2">
    <citation type="submission" date="2025-08" db="UniProtKB">
        <authorList>
            <consortium name="Ensembl"/>
        </authorList>
    </citation>
    <scope>IDENTIFICATION</scope>
</reference>
<organism evidence="1 2">
    <name type="scientific">Sarcophilus harrisii</name>
    <name type="common">Tasmanian devil</name>
    <name type="synonym">Sarcophilus laniarius</name>
    <dbReference type="NCBI Taxonomy" id="9305"/>
    <lineage>
        <taxon>Eukaryota</taxon>
        <taxon>Metazoa</taxon>
        <taxon>Chordata</taxon>
        <taxon>Craniata</taxon>
        <taxon>Vertebrata</taxon>
        <taxon>Euteleostomi</taxon>
        <taxon>Mammalia</taxon>
        <taxon>Metatheria</taxon>
        <taxon>Dasyuromorphia</taxon>
        <taxon>Dasyuridae</taxon>
        <taxon>Sarcophilus</taxon>
    </lineage>
</organism>
<evidence type="ECO:0000313" key="1">
    <source>
        <dbReference type="Ensembl" id="ENSSHAP00000023424.1"/>
    </source>
</evidence>